<name>A0A1I3UIG4_9RHOB</name>
<organism evidence="3 4">
    <name type="scientific">Celeribacter halophilus</name>
    <dbReference type="NCBI Taxonomy" id="576117"/>
    <lineage>
        <taxon>Bacteria</taxon>
        <taxon>Pseudomonadati</taxon>
        <taxon>Pseudomonadota</taxon>
        <taxon>Alphaproteobacteria</taxon>
        <taxon>Rhodobacterales</taxon>
        <taxon>Roseobacteraceae</taxon>
        <taxon>Celeribacter</taxon>
    </lineage>
</organism>
<dbReference type="Pfam" id="PF10112">
    <property type="entry name" value="Halogen_Hydrol"/>
    <property type="match status" value="1"/>
</dbReference>
<dbReference type="EMBL" id="FORY01000011">
    <property type="protein sequence ID" value="SFJ81547.1"/>
    <property type="molecule type" value="Genomic_DNA"/>
</dbReference>
<keyword evidence="2" id="KW-1133">Transmembrane helix</keyword>
<dbReference type="Proteomes" id="UP000183299">
    <property type="component" value="Unassembled WGS sequence"/>
</dbReference>
<feature type="region of interest" description="Disordered" evidence="1">
    <location>
        <begin position="1"/>
        <end position="39"/>
    </location>
</feature>
<dbReference type="InterPro" id="IPR018770">
    <property type="entry name" value="ChloroindolylP_hydrolase"/>
</dbReference>
<feature type="transmembrane region" description="Helical" evidence="2">
    <location>
        <begin position="111"/>
        <end position="129"/>
    </location>
</feature>
<accession>A0A1I3UIG4</accession>
<keyword evidence="4" id="KW-1185">Reference proteome</keyword>
<evidence type="ECO:0000256" key="1">
    <source>
        <dbReference type="SAM" id="MobiDB-lite"/>
    </source>
</evidence>
<dbReference type="AlphaFoldDB" id="A0A1I3UIG4"/>
<evidence type="ECO:0000313" key="4">
    <source>
        <dbReference type="Proteomes" id="UP000183299"/>
    </source>
</evidence>
<reference evidence="3 4" key="1">
    <citation type="submission" date="2016-10" db="EMBL/GenBank/DDBJ databases">
        <authorList>
            <person name="de Groot N.N."/>
        </authorList>
    </citation>
    <scope>NUCLEOTIDE SEQUENCE [LARGE SCALE GENOMIC DNA]</scope>
    <source>
        <strain evidence="3 4">CGMCC 1.8891</strain>
    </source>
</reference>
<evidence type="ECO:0000256" key="2">
    <source>
        <dbReference type="SAM" id="Phobius"/>
    </source>
</evidence>
<evidence type="ECO:0000313" key="3">
    <source>
        <dbReference type="EMBL" id="SFJ81547.1"/>
    </source>
</evidence>
<feature type="transmembrane region" description="Helical" evidence="2">
    <location>
        <begin position="43"/>
        <end position="63"/>
    </location>
</feature>
<sequence>MAKRYGSTYSPKGRAAQSDHAASDHIAPPSSPRPFDGKKPTRVGARSNLLFFAALPLAWKAFFAPPTVMTGYLVALGCLVGAAYLTREGLKAEEAYEARKVSRRPAIPRKIFGSVLTGLGLGIVGWFGWGAMETALFAVLGIVLHSLAFGLDPLKNKGFDELDLFQQDRVAKAVDEAEAHLKDMRTALERTGDRQAEDRLERFITTARAMFRTVEDDPRDLTAARKYLGVYLLGARDATVKYADLWSKSRNAQAREDWFALLDDLEANFDARHKKLLLDDKTDLDIEIEVLRDRLAREGVKDEIMS</sequence>
<keyword evidence="2" id="KW-0472">Membrane</keyword>
<keyword evidence="2" id="KW-0812">Transmembrane</keyword>
<dbReference type="GeneID" id="98665746"/>
<protein>
    <submittedName>
        <fullName evidence="3">5-bromo-4-chloroindolyl phosphate hydrolysis protein</fullName>
    </submittedName>
</protein>
<feature type="transmembrane region" description="Helical" evidence="2">
    <location>
        <begin position="69"/>
        <end position="90"/>
    </location>
</feature>
<gene>
    <name evidence="3" type="ORF">SAMN04488138_11142</name>
</gene>
<dbReference type="RefSeq" id="WP_066604934.1">
    <property type="nucleotide sequence ID" value="NZ_FORY01000011.1"/>
</dbReference>
<proteinExistence type="predicted"/>
<feature type="transmembrane region" description="Helical" evidence="2">
    <location>
        <begin position="135"/>
        <end position="154"/>
    </location>
</feature>
<dbReference type="OrthoDB" id="7375296at2"/>
<dbReference type="STRING" id="576117.SAMN04488138_11142"/>